<gene>
    <name evidence="1" type="ORF">PoMZ_08350</name>
</gene>
<dbReference type="Gene3D" id="3.30.70.330">
    <property type="match status" value="1"/>
</dbReference>
<dbReference type="GO" id="GO:0003676">
    <property type="term" value="F:nucleic acid binding"/>
    <property type="evidence" value="ECO:0007669"/>
    <property type="project" value="InterPro"/>
</dbReference>
<dbReference type="OMA" id="TNSIHNA"/>
<reference evidence="1 2" key="1">
    <citation type="journal article" date="2019" name="Mol. Biol. Evol.">
        <title>Blast fungal genomes show frequent chromosomal changes, gene gains and losses, and effector gene turnover.</title>
        <authorList>
            <person name="Gomez Luciano L.B."/>
            <person name="Jason Tsai I."/>
            <person name="Chuma I."/>
            <person name="Tosa Y."/>
            <person name="Chen Y.H."/>
            <person name="Li J.Y."/>
            <person name="Li M.Y."/>
            <person name="Jade Lu M.Y."/>
            <person name="Nakayashiki H."/>
            <person name="Li W.H."/>
        </authorList>
    </citation>
    <scope>NUCLEOTIDE SEQUENCE [LARGE SCALE GENOMIC DNA]</scope>
    <source>
        <strain evidence="1">MZ5-1-6</strain>
    </source>
</reference>
<dbReference type="EMBL" id="CP034207">
    <property type="protein sequence ID" value="QBZ61401.1"/>
    <property type="molecule type" value="Genomic_DNA"/>
</dbReference>
<sequence>MEPDIASTVTIERRFFETLVRRGELQPSDVPVSRSLPNDALIVSRADHEVLQRTARRYANLRQNLLRGGVVEDTINLLSQDDATNSIQDDAFSSPPRSIAQKEHRTFSAYDDNAPPHIPPRPRPMHAARRPLVEVGDGHNKPPPGPAVYSTVAFEGSPDWTDADGGQDGLSYSAETPDDADIHGQQLYPAHSEKPAYEKQCMRTIQLIGLPDGTNHADITGVVRGGLLLDIFVRAHDRSATVSFLNSADARAFFEHCRRHDLYIRQKRIEVRWSDRQFTLSGHVASKIGNGATRNLVLRRYDSDTTEASIREDLDHIHNLAVVKVTFMGGSCFISLNSVHNCIVAKTCMMSRLKYKNCGIEWDVDECTQPLDRVQPVNVKKDPPPTKRNVSMVANRFRVLSMDGEDDEQSEKNYAAAKESIGVGA</sequence>
<accession>A0A4P7NHE4</accession>
<dbReference type="SMR" id="A0A4P7NHE4"/>
<dbReference type="AlphaFoldDB" id="A0A4P7NHE4"/>
<evidence type="ECO:0000313" key="1">
    <source>
        <dbReference type="EMBL" id="QBZ61401.1"/>
    </source>
</evidence>
<dbReference type="Proteomes" id="UP000294847">
    <property type="component" value="Chromosome 4"/>
</dbReference>
<organism evidence="1 2">
    <name type="scientific">Pyricularia oryzae</name>
    <name type="common">Rice blast fungus</name>
    <name type="synonym">Magnaporthe oryzae</name>
    <dbReference type="NCBI Taxonomy" id="318829"/>
    <lineage>
        <taxon>Eukaryota</taxon>
        <taxon>Fungi</taxon>
        <taxon>Dikarya</taxon>
        <taxon>Ascomycota</taxon>
        <taxon>Pezizomycotina</taxon>
        <taxon>Sordariomycetes</taxon>
        <taxon>Sordariomycetidae</taxon>
        <taxon>Magnaporthales</taxon>
        <taxon>Pyriculariaceae</taxon>
        <taxon>Pyricularia</taxon>
    </lineage>
</organism>
<dbReference type="SUPFAM" id="SSF54928">
    <property type="entry name" value="RNA-binding domain, RBD"/>
    <property type="match status" value="1"/>
</dbReference>
<protein>
    <recommendedName>
        <fullName evidence="3">RRM domain-containing protein</fullName>
    </recommendedName>
</protein>
<name>A0A4P7NHE4_PYROR</name>
<evidence type="ECO:0000313" key="2">
    <source>
        <dbReference type="Proteomes" id="UP000294847"/>
    </source>
</evidence>
<evidence type="ECO:0008006" key="3">
    <source>
        <dbReference type="Google" id="ProtNLM"/>
    </source>
</evidence>
<proteinExistence type="predicted"/>
<dbReference type="InterPro" id="IPR012677">
    <property type="entry name" value="Nucleotide-bd_a/b_plait_sf"/>
</dbReference>
<dbReference type="CDD" id="cd12261">
    <property type="entry name" value="RRM1_3_MRN1"/>
    <property type="match status" value="1"/>
</dbReference>
<dbReference type="InterPro" id="IPR035979">
    <property type="entry name" value="RBD_domain_sf"/>
</dbReference>